<dbReference type="RefSeq" id="WP_241053349.1">
    <property type="nucleotide sequence ID" value="NZ_JAKZBV010000001.1"/>
</dbReference>
<organism evidence="1 2">
    <name type="scientific">Sinomonas terrae</name>
    <dbReference type="NCBI Taxonomy" id="2908838"/>
    <lineage>
        <taxon>Bacteria</taxon>
        <taxon>Bacillati</taxon>
        <taxon>Actinomycetota</taxon>
        <taxon>Actinomycetes</taxon>
        <taxon>Micrococcales</taxon>
        <taxon>Micrococcaceae</taxon>
        <taxon>Sinomonas</taxon>
    </lineage>
</organism>
<proteinExistence type="predicted"/>
<comment type="caution">
    <text evidence="1">The sequence shown here is derived from an EMBL/GenBank/DDBJ whole genome shotgun (WGS) entry which is preliminary data.</text>
</comment>
<reference evidence="1 2" key="1">
    <citation type="submission" date="2022-03" db="EMBL/GenBank/DDBJ databases">
        <title>Sinomonas sp. isolated from a soil.</title>
        <authorList>
            <person name="Han J."/>
            <person name="Kim D.-U."/>
        </authorList>
    </citation>
    <scope>NUCLEOTIDE SEQUENCE [LARGE SCALE GENOMIC DNA]</scope>
    <source>
        <strain evidence="1 2">5-5</strain>
    </source>
</reference>
<evidence type="ECO:0000313" key="1">
    <source>
        <dbReference type="EMBL" id="MCH6469878.1"/>
    </source>
</evidence>
<evidence type="ECO:0000313" key="2">
    <source>
        <dbReference type="Proteomes" id="UP001202922"/>
    </source>
</evidence>
<dbReference type="EMBL" id="JAKZBV010000001">
    <property type="protein sequence ID" value="MCH6469878.1"/>
    <property type="molecule type" value="Genomic_DNA"/>
</dbReference>
<dbReference type="Proteomes" id="UP001202922">
    <property type="component" value="Unassembled WGS sequence"/>
</dbReference>
<accession>A0ABS9TZL8</accession>
<name>A0ABS9TZL8_9MICC</name>
<protein>
    <submittedName>
        <fullName evidence="1">Uncharacterized protein</fullName>
    </submittedName>
</protein>
<gene>
    <name evidence="1" type="ORF">L0M17_07750</name>
</gene>
<keyword evidence="2" id="KW-1185">Reference proteome</keyword>
<sequence length="79" mass="7773">MNGSVADPVRRDLLRMAADFGRIVTGAKAAFEFGLPAAGVCSTGTALGEGSCCGGTPAPVSIGFPTGLLHGRSGEPVAP</sequence>